<name>A0ABW2N5Z7_9ACTN</name>
<comment type="caution">
    <text evidence="1">The sequence shown here is derived from an EMBL/GenBank/DDBJ whole genome shotgun (WGS) entry which is preliminary data.</text>
</comment>
<proteinExistence type="predicted"/>
<dbReference type="Proteomes" id="UP001596524">
    <property type="component" value="Unassembled WGS sequence"/>
</dbReference>
<dbReference type="InterPro" id="IPR046275">
    <property type="entry name" value="DUF6308"/>
</dbReference>
<evidence type="ECO:0000313" key="1">
    <source>
        <dbReference type="EMBL" id="MFC7361310.1"/>
    </source>
</evidence>
<gene>
    <name evidence="1" type="ORF">ACFQO6_13610</name>
</gene>
<dbReference type="RefSeq" id="WP_255888183.1">
    <property type="nucleotide sequence ID" value="NZ_JAFMZM010000001.1"/>
</dbReference>
<accession>A0ABW2N5Z7</accession>
<reference evidence="2" key="1">
    <citation type="journal article" date="2019" name="Int. J. Syst. Evol. Microbiol.">
        <title>The Global Catalogue of Microorganisms (GCM) 10K type strain sequencing project: providing services to taxonomists for standard genome sequencing and annotation.</title>
        <authorList>
            <consortium name="The Broad Institute Genomics Platform"/>
            <consortium name="The Broad Institute Genome Sequencing Center for Infectious Disease"/>
            <person name="Wu L."/>
            <person name="Ma J."/>
        </authorList>
    </citation>
    <scope>NUCLEOTIDE SEQUENCE [LARGE SCALE GENOMIC DNA]</scope>
    <source>
        <strain evidence="2">FCH27</strain>
    </source>
</reference>
<organism evidence="1 2">
    <name type="scientific">Nocardioides astragali</name>
    <dbReference type="NCBI Taxonomy" id="1776736"/>
    <lineage>
        <taxon>Bacteria</taxon>
        <taxon>Bacillati</taxon>
        <taxon>Actinomycetota</taxon>
        <taxon>Actinomycetes</taxon>
        <taxon>Propionibacteriales</taxon>
        <taxon>Nocardioidaceae</taxon>
        <taxon>Nocardioides</taxon>
    </lineage>
</organism>
<dbReference type="EMBL" id="JBHTCH010000014">
    <property type="protein sequence ID" value="MFC7361310.1"/>
    <property type="molecule type" value="Genomic_DNA"/>
</dbReference>
<keyword evidence="2" id="KW-1185">Reference proteome</keyword>
<sequence>MRLPQLLQSSDDSGAVSALQRYYSLGEYSDSDPFTGARFDDWDSTLSRSEDVNRFTADDLVAVSLLSVYVPPAAAIELLDTGAAKFSRLLRELGGDRDLVEETQAWSDAWAGWRLWSELTALPGVGATTASKLLARKRPRLRPIYDSVVATVIDSQDIWAPLRKTLNELDDLHPRLLRLREQAGLTDAVSALRVFDVVAWMEGKGAT</sequence>
<protein>
    <submittedName>
        <fullName evidence="1">DUF6308 family protein</fullName>
    </submittedName>
</protein>
<evidence type="ECO:0000313" key="2">
    <source>
        <dbReference type="Proteomes" id="UP001596524"/>
    </source>
</evidence>
<dbReference type="Pfam" id="PF19827">
    <property type="entry name" value="DUF6308"/>
    <property type="match status" value="1"/>
</dbReference>